<dbReference type="InterPro" id="IPR015421">
    <property type="entry name" value="PyrdxlP-dep_Trfase_major"/>
</dbReference>
<dbReference type="SUPFAM" id="SSF46785">
    <property type="entry name" value="Winged helix' DNA-binding domain"/>
    <property type="match status" value="1"/>
</dbReference>
<organism evidence="9 10">
    <name type="scientific">Paenibacillus roseus</name>
    <dbReference type="NCBI Taxonomy" id="2798579"/>
    <lineage>
        <taxon>Bacteria</taxon>
        <taxon>Bacillati</taxon>
        <taxon>Bacillota</taxon>
        <taxon>Bacilli</taxon>
        <taxon>Bacillales</taxon>
        <taxon>Paenibacillaceae</taxon>
        <taxon>Paenibacillus</taxon>
    </lineage>
</organism>
<dbReference type="CDD" id="cd07377">
    <property type="entry name" value="WHTH_GntR"/>
    <property type="match status" value="1"/>
</dbReference>
<dbReference type="CDD" id="cd00609">
    <property type="entry name" value="AAT_like"/>
    <property type="match status" value="1"/>
</dbReference>
<dbReference type="Gene3D" id="3.40.640.10">
    <property type="entry name" value="Type I PLP-dependent aspartate aminotransferase-like (Major domain)"/>
    <property type="match status" value="1"/>
</dbReference>
<keyword evidence="3 9" id="KW-0808">Transferase</keyword>
<dbReference type="InterPro" id="IPR036388">
    <property type="entry name" value="WH-like_DNA-bd_sf"/>
</dbReference>
<comment type="cofactor">
    <cofactor evidence="1">
        <name>pyridoxal 5'-phosphate</name>
        <dbReference type="ChEBI" id="CHEBI:597326"/>
    </cofactor>
</comment>
<evidence type="ECO:0000256" key="1">
    <source>
        <dbReference type="ARBA" id="ARBA00001933"/>
    </source>
</evidence>
<dbReference type="InterPro" id="IPR000524">
    <property type="entry name" value="Tscrpt_reg_HTH_GntR"/>
</dbReference>
<accession>A0A934MTV7</accession>
<dbReference type="GO" id="GO:0003677">
    <property type="term" value="F:DNA binding"/>
    <property type="evidence" value="ECO:0007669"/>
    <property type="project" value="UniProtKB-KW"/>
</dbReference>
<dbReference type="Proteomes" id="UP000640274">
    <property type="component" value="Unassembled WGS sequence"/>
</dbReference>
<dbReference type="PANTHER" id="PTHR46577">
    <property type="entry name" value="HTH-TYPE TRANSCRIPTIONAL REGULATORY PROTEIN GABR"/>
    <property type="match status" value="1"/>
</dbReference>
<feature type="domain" description="HTH gntR-type" evidence="8">
    <location>
        <begin position="14"/>
        <end position="82"/>
    </location>
</feature>
<dbReference type="GO" id="GO:0030170">
    <property type="term" value="F:pyridoxal phosphate binding"/>
    <property type="evidence" value="ECO:0007669"/>
    <property type="project" value="InterPro"/>
</dbReference>
<keyword evidence="3 9" id="KW-0032">Aminotransferase</keyword>
<name>A0A934MTV7_9BACL</name>
<dbReference type="GO" id="GO:0003700">
    <property type="term" value="F:DNA-binding transcription factor activity"/>
    <property type="evidence" value="ECO:0007669"/>
    <property type="project" value="InterPro"/>
</dbReference>
<dbReference type="PROSITE" id="PS50949">
    <property type="entry name" value="HTH_GNTR"/>
    <property type="match status" value="1"/>
</dbReference>
<evidence type="ECO:0000256" key="3">
    <source>
        <dbReference type="ARBA" id="ARBA00022576"/>
    </source>
</evidence>
<evidence type="ECO:0000256" key="7">
    <source>
        <dbReference type="ARBA" id="ARBA00023163"/>
    </source>
</evidence>
<sequence length="477" mass="53500">MLEITPSLQEDGAEPLFMQLYRYLREELLKGNIPSGKRLPSIRTLAGHLQLSRTPVALAYEQLLAEGFIESRPRSGYFAAVLNTDGIEGDSGRAAAPALSPLPPRAYHAPHHEQLAYDFGYGSVDIEQFPLSKWKKWMNRCIRQEGGRLLLYGELQGEAELREEIAAYLHQTRGVRCLPSQIIVGAGTYHSLDLLFQLLAEDVNRIAAEEAVNDGVKALLGRFRYPCVPLRLEKDGVSIEDVRQSGAQAVYVTPSHQFPFGMTLSAGKRMELLQWAQQTGGYIIENDYDGEFRYGGRPIPSLQSMDEHGRVIYVGTFSKILIPSLRLSYMVLPFPLLQRFYSRGHTYDQLASPIFQHTLYHFMKSGELSRHIRKMRTLYQNKQQVLLGHIRRLMGDQAEIIGASSGLHILLHLSLKRDEMDMIRSAGQAGVRVYPTSVYALDPARAPSSTVMLGYGGLTAQQIGDGIERLAAAWLER</sequence>
<dbReference type="InterPro" id="IPR051446">
    <property type="entry name" value="HTH_trans_reg/aminotransferase"/>
</dbReference>
<keyword evidence="10" id="KW-1185">Reference proteome</keyword>
<dbReference type="RefSeq" id="WP_199018011.1">
    <property type="nucleotide sequence ID" value="NZ_JAELUP010000008.1"/>
</dbReference>
<evidence type="ECO:0000256" key="4">
    <source>
        <dbReference type="ARBA" id="ARBA00022898"/>
    </source>
</evidence>
<evidence type="ECO:0000256" key="6">
    <source>
        <dbReference type="ARBA" id="ARBA00023125"/>
    </source>
</evidence>
<dbReference type="SMART" id="SM00345">
    <property type="entry name" value="HTH_GNTR"/>
    <property type="match status" value="1"/>
</dbReference>
<keyword evidence="4" id="KW-0663">Pyridoxal phosphate</keyword>
<keyword evidence="6" id="KW-0238">DNA-binding</keyword>
<dbReference type="InterPro" id="IPR036390">
    <property type="entry name" value="WH_DNA-bd_sf"/>
</dbReference>
<dbReference type="EMBL" id="JAELUP010000008">
    <property type="protein sequence ID" value="MBJ6360462.1"/>
    <property type="molecule type" value="Genomic_DNA"/>
</dbReference>
<dbReference type="InterPro" id="IPR004839">
    <property type="entry name" value="Aminotransferase_I/II_large"/>
</dbReference>
<dbReference type="Pfam" id="PF00155">
    <property type="entry name" value="Aminotran_1_2"/>
    <property type="match status" value="1"/>
</dbReference>
<dbReference type="InterPro" id="IPR015424">
    <property type="entry name" value="PyrdxlP-dep_Trfase"/>
</dbReference>
<dbReference type="PANTHER" id="PTHR46577:SF1">
    <property type="entry name" value="HTH-TYPE TRANSCRIPTIONAL REGULATORY PROTEIN GABR"/>
    <property type="match status" value="1"/>
</dbReference>
<evidence type="ECO:0000313" key="9">
    <source>
        <dbReference type="EMBL" id="MBJ6360462.1"/>
    </source>
</evidence>
<comment type="similarity">
    <text evidence="2">In the C-terminal section; belongs to the class-I pyridoxal-phosphate-dependent aminotransferase family.</text>
</comment>
<evidence type="ECO:0000256" key="2">
    <source>
        <dbReference type="ARBA" id="ARBA00005384"/>
    </source>
</evidence>
<keyword evidence="5" id="KW-0805">Transcription regulation</keyword>
<evidence type="ECO:0000259" key="8">
    <source>
        <dbReference type="PROSITE" id="PS50949"/>
    </source>
</evidence>
<dbReference type="GO" id="GO:0008483">
    <property type="term" value="F:transaminase activity"/>
    <property type="evidence" value="ECO:0007669"/>
    <property type="project" value="UniProtKB-KW"/>
</dbReference>
<dbReference type="Gene3D" id="1.10.10.10">
    <property type="entry name" value="Winged helix-like DNA-binding domain superfamily/Winged helix DNA-binding domain"/>
    <property type="match status" value="1"/>
</dbReference>
<dbReference type="AlphaFoldDB" id="A0A934MTV7"/>
<dbReference type="SUPFAM" id="SSF53383">
    <property type="entry name" value="PLP-dependent transferases"/>
    <property type="match status" value="1"/>
</dbReference>
<keyword evidence="7" id="KW-0804">Transcription</keyword>
<comment type="caution">
    <text evidence="9">The sequence shown here is derived from an EMBL/GenBank/DDBJ whole genome shotgun (WGS) entry which is preliminary data.</text>
</comment>
<protein>
    <submittedName>
        <fullName evidence="9">PLP-dependent aminotransferase family protein</fullName>
    </submittedName>
</protein>
<dbReference type="Pfam" id="PF00392">
    <property type="entry name" value="GntR"/>
    <property type="match status" value="1"/>
</dbReference>
<evidence type="ECO:0000256" key="5">
    <source>
        <dbReference type="ARBA" id="ARBA00023015"/>
    </source>
</evidence>
<gene>
    <name evidence="9" type="ORF">JFN88_03880</name>
</gene>
<proteinExistence type="inferred from homology"/>
<reference evidence="9" key="1">
    <citation type="submission" date="2020-12" db="EMBL/GenBank/DDBJ databases">
        <authorList>
            <person name="Huq M.A."/>
        </authorList>
    </citation>
    <scope>NUCLEOTIDE SEQUENCE</scope>
    <source>
        <strain evidence="9">MAHUQ-46</strain>
    </source>
</reference>
<evidence type="ECO:0000313" key="10">
    <source>
        <dbReference type="Proteomes" id="UP000640274"/>
    </source>
</evidence>